<proteinExistence type="predicted"/>
<organism evidence="2 3">
    <name type="scientific">Saguinus oedipus</name>
    <name type="common">Cotton-top tamarin</name>
    <name type="synonym">Oedipomidas oedipus</name>
    <dbReference type="NCBI Taxonomy" id="9490"/>
    <lineage>
        <taxon>Eukaryota</taxon>
        <taxon>Metazoa</taxon>
        <taxon>Chordata</taxon>
        <taxon>Craniata</taxon>
        <taxon>Vertebrata</taxon>
        <taxon>Euteleostomi</taxon>
        <taxon>Mammalia</taxon>
        <taxon>Eutheria</taxon>
        <taxon>Euarchontoglires</taxon>
        <taxon>Primates</taxon>
        <taxon>Haplorrhini</taxon>
        <taxon>Platyrrhini</taxon>
        <taxon>Cebidae</taxon>
        <taxon>Callitrichinae</taxon>
        <taxon>Saguinus</taxon>
    </lineage>
</organism>
<gene>
    <name evidence="2" type="ORF">P7K49_024309</name>
</gene>
<name>A0ABQ9UQS3_SAGOE</name>
<keyword evidence="3" id="KW-1185">Reference proteome</keyword>
<evidence type="ECO:0000313" key="2">
    <source>
        <dbReference type="EMBL" id="KAK2098858.1"/>
    </source>
</evidence>
<feature type="compositionally biased region" description="Pro residues" evidence="1">
    <location>
        <begin position="9"/>
        <end position="20"/>
    </location>
</feature>
<feature type="compositionally biased region" description="Polar residues" evidence="1">
    <location>
        <begin position="29"/>
        <end position="39"/>
    </location>
</feature>
<feature type="non-terminal residue" evidence="2">
    <location>
        <position position="108"/>
    </location>
</feature>
<accession>A0ABQ9UQS3</accession>
<comment type="caution">
    <text evidence="2">The sequence shown here is derived from an EMBL/GenBank/DDBJ whole genome shotgun (WGS) entry which is preliminary data.</text>
</comment>
<feature type="region of interest" description="Disordered" evidence="1">
    <location>
        <begin position="1"/>
        <end position="39"/>
    </location>
</feature>
<sequence length="108" mass="11115">MRAFLGTRPPNPGRPGPAPAGPAWLTEAAAQSSSQQGGNCNLLPARGRHLVRLRPQGQAAAPVSPLEIGSACALEPWWSSPDSLESAPELGQTLLGCRATQAPSLARG</sequence>
<reference evidence="2 3" key="1">
    <citation type="submission" date="2023-05" db="EMBL/GenBank/DDBJ databases">
        <title>B98-5 Cell Line De Novo Hybrid Assembly: An Optical Mapping Approach.</title>
        <authorList>
            <person name="Kananen K."/>
            <person name="Auerbach J.A."/>
            <person name="Kautto E."/>
            <person name="Blachly J.S."/>
        </authorList>
    </citation>
    <scope>NUCLEOTIDE SEQUENCE [LARGE SCALE GENOMIC DNA]</scope>
    <source>
        <strain evidence="2">B95-8</strain>
        <tissue evidence="2">Cell line</tissue>
    </source>
</reference>
<dbReference type="Proteomes" id="UP001266305">
    <property type="component" value="Unassembled WGS sequence"/>
</dbReference>
<dbReference type="EMBL" id="JASSZA010000011">
    <property type="protein sequence ID" value="KAK2098858.1"/>
    <property type="molecule type" value="Genomic_DNA"/>
</dbReference>
<evidence type="ECO:0000313" key="3">
    <source>
        <dbReference type="Proteomes" id="UP001266305"/>
    </source>
</evidence>
<evidence type="ECO:0000256" key="1">
    <source>
        <dbReference type="SAM" id="MobiDB-lite"/>
    </source>
</evidence>
<protein>
    <submittedName>
        <fullName evidence="2">Uncharacterized protein</fullName>
    </submittedName>
</protein>